<dbReference type="Proteomes" id="UP000238655">
    <property type="component" value="Chromosome 2"/>
</dbReference>
<dbReference type="AlphaFoldDB" id="A0A2S5E3J7"/>
<protein>
    <submittedName>
        <fullName evidence="1">Uncharacterized protein</fullName>
    </submittedName>
</protein>
<accession>A0A2S5E3J7</accession>
<name>A0A2S5E3J7_9BURK</name>
<dbReference type="EMBL" id="PQVP01000001">
    <property type="protein sequence ID" value="POZ85876.1"/>
    <property type="molecule type" value="Genomic_DNA"/>
</dbReference>
<organism evidence="1 2">
    <name type="scientific">Burkholderia contaminans</name>
    <dbReference type="NCBI Taxonomy" id="488447"/>
    <lineage>
        <taxon>Bacteria</taxon>
        <taxon>Pseudomonadati</taxon>
        <taxon>Pseudomonadota</taxon>
        <taxon>Betaproteobacteria</taxon>
        <taxon>Burkholderiales</taxon>
        <taxon>Burkholderiaceae</taxon>
        <taxon>Burkholderia</taxon>
        <taxon>Burkholderia cepacia complex</taxon>
    </lineage>
</organism>
<evidence type="ECO:0000313" key="1">
    <source>
        <dbReference type="EMBL" id="POZ85876.1"/>
    </source>
</evidence>
<reference evidence="1 2" key="1">
    <citation type="submission" date="2018-01" db="EMBL/GenBank/DDBJ databases">
        <title>Successful Treatment of Persistent Burkholderia cepacia Bacteremia with Ceftazidime-Avibactam.</title>
        <authorList>
            <person name="Tamma P."/>
            <person name="Fan Y."/>
            <person name="Bergman Y."/>
            <person name="Sick-Samuels A."/>
            <person name="Hsu A."/>
            <person name="Timp W."/>
            <person name="Simner P."/>
        </authorList>
    </citation>
    <scope>NUCLEOTIDE SEQUENCE [LARGE SCALE GENOMIC DNA]</scope>
    <source>
        <strain evidence="1 2">170816</strain>
    </source>
</reference>
<gene>
    <name evidence="1" type="ORF">C3743_04920</name>
</gene>
<sequence length="96" mass="10623">MFEYDNMLAATGRVFQECGECFLKHCNAGARVRSTVKSCNIALKIGALFAFSVAILQSLDQFGQLANLLVTECPPLLLIVEPRLPLNSTRATRRIH</sequence>
<evidence type="ECO:0000313" key="2">
    <source>
        <dbReference type="Proteomes" id="UP000238655"/>
    </source>
</evidence>
<proteinExistence type="predicted"/>
<comment type="caution">
    <text evidence="1">The sequence shown here is derived from an EMBL/GenBank/DDBJ whole genome shotgun (WGS) entry which is preliminary data.</text>
</comment>